<dbReference type="RefSeq" id="XP_040688517.1">
    <property type="nucleotide sequence ID" value="XM_040835215.1"/>
</dbReference>
<feature type="region of interest" description="Disordered" evidence="1">
    <location>
        <begin position="29"/>
        <end position="57"/>
    </location>
</feature>
<evidence type="ECO:0008006" key="4">
    <source>
        <dbReference type="Google" id="ProtNLM"/>
    </source>
</evidence>
<evidence type="ECO:0000313" key="3">
    <source>
        <dbReference type="Proteomes" id="UP000184383"/>
    </source>
</evidence>
<protein>
    <recommendedName>
        <fullName evidence="4">BTB domain-containing protein</fullName>
    </recommendedName>
</protein>
<feature type="compositionally biased region" description="Polar residues" evidence="1">
    <location>
        <begin position="31"/>
        <end position="46"/>
    </location>
</feature>
<dbReference type="OrthoDB" id="5398371at2759"/>
<feature type="region of interest" description="Disordered" evidence="1">
    <location>
        <begin position="398"/>
        <end position="428"/>
    </location>
</feature>
<keyword evidence="3" id="KW-1185">Reference proteome</keyword>
<gene>
    <name evidence="2" type="ORF">ASPWEDRAFT_39943</name>
</gene>
<sequence length="545" mass="60701">MDSNYPPLPTTGGLGSSFQALSLHHIPPKTVSVTPSSYEPGQQPGNGESPEDPQHAAKVISGNGDVIIDYTDRDVVSSSSSKTASHRWQVASGDLMQNSPYFRALLDPNKFSEGRDFMKQKAVQKSHKPAPNGQDANENIILQSALPTVSLPADQFTRRLGVDALELFLRVLSSNSLGNGEERINFEGELKSQPPSLIARLVEIADVFNSPNAVREILKKSGYAFGKGKTPVTKFNPSLLKLNEDRIRQIMFIAHFLDDQVVFQVFSHTLIVVGSKYWLNSVEPPAPDTLRWRYFSNGIEEELYYRRQCVLNTITDLQAYFLRAYGALEELDDPKPTTAPAPVTFTTTIRPRTYQCRFGYGNSSACDAFHLGQMTRFFALRTKTIFFGSTLIDPDFSLDSDEEEDQDDYDANDNANAAAGRPQSGPSSDITALLASLKQCPDYQIDSSHLGCGVRRRFVPPLDCIERFVGDGRGLLGIVLRLWDRKSPLTSSSWANRSLRRARAVDVRFSKINAIHYTTPGPLRSSSQEEDARLFFTAKKRNWES</sequence>
<evidence type="ECO:0000313" key="2">
    <source>
        <dbReference type="EMBL" id="OJJ34841.1"/>
    </source>
</evidence>
<organism evidence="2 3">
    <name type="scientific">Aspergillus wentii DTO 134E9</name>
    <dbReference type="NCBI Taxonomy" id="1073089"/>
    <lineage>
        <taxon>Eukaryota</taxon>
        <taxon>Fungi</taxon>
        <taxon>Dikarya</taxon>
        <taxon>Ascomycota</taxon>
        <taxon>Pezizomycotina</taxon>
        <taxon>Eurotiomycetes</taxon>
        <taxon>Eurotiomycetidae</taxon>
        <taxon>Eurotiales</taxon>
        <taxon>Aspergillaceae</taxon>
        <taxon>Aspergillus</taxon>
        <taxon>Aspergillus subgen. Cremei</taxon>
    </lineage>
</organism>
<dbReference type="EMBL" id="KV878212">
    <property type="protein sequence ID" value="OJJ34841.1"/>
    <property type="molecule type" value="Genomic_DNA"/>
</dbReference>
<dbReference type="VEuPathDB" id="FungiDB:ASPWEDRAFT_39943"/>
<name>A0A1L9RIW8_ASPWE</name>
<reference evidence="3" key="1">
    <citation type="journal article" date="2017" name="Genome Biol.">
        <title>Comparative genomics reveals high biological diversity and specific adaptations in the industrially and medically important fungal genus Aspergillus.</title>
        <authorList>
            <person name="de Vries R.P."/>
            <person name="Riley R."/>
            <person name="Wiebenga A."/>
            <person name="Aguilar-Osorio G."/>
            <person name="Amillis S."/>
            <person name="Uchima C.A."/>
            <person name="Anderluh G."/>
            <person name="Asadollahi M."/>
            <person name="Askin M."/>
            <person name="Barry K."/>
            <person name="Battaglia E."/>
            <person name="Bayram O."/>
            <person name="Benocci T."/>
            <person name="Braus-Stromeyer S.A."/>
            <person name="Caldana C."/>
            <person name="Canovas D."/>
            <person name="Cerqueira G.C."/>
            <person name="Chen F."/>
            <person name="Chen W."/>
            <person name="Choi C."/>
            <person name="Clum A."/>
            <person name="Dos Santos R.A."/>
            <person name="Damasio A.R."/>
            <person name="Diallinas G."/>
            <person name="Emri T."/>
            <person name="Fekete E."/>
            <person name="Flipphi M."/>
            <person name="Freyberg S."/>
            <person name="Gallo A."/>
            <person name="Gournas C."/>
            <person name="Habgood R."/>
            <person name="Hainaut M."/>
            <person name="Harispe M.L."/>
            <person name="Henrissat B."/>
            <person name="Hilden K.S."/>
            <person name="Hope R."/>
            <person name="Hossain A."/>
            <person name="Karabika E."/>
            <person name="Karaffa L."/>
            <person name="Karanyi Z."/>
            <person name="Krasevec N."/>
            <person name="Kuo A."/>
            <person name="Kusch H."/>
            <person name="LaButti K."/>
            <person name="Lagendijk E.L."/>
            <person name="Lapidus A."/>
            <person name="Levasseur A."/>
            <person name="Lindquist E."/>
            <person name="Lipzen A."/>
            <person name="Logrieco A.F."/>
            <person name="MacCabe A."/>
            <person name="Maekelae M.R."/>
            <person name="Malavazi I."/>
            <person name="Melin P."/>
            <person name="Meyer V."/>
            <person name="Mielnichuk N."/>
            <person name="Miskei M."/>
            <person name="Molnar A.P."/>
            <person name="Mule G."/>
            <person name="Ngan C.Y."/>
            <person name="Orejas M."/>
            <person name="Orosz E."/>
            <person name="Ouedraogo J.P."/>
            <person name="Overkamp K.M."/>
            <person name="Park H.-S."/>
            <person name="Perrone G."/>
            <person name="Piumi F."/>
            <person name="Punt P.J."/>
            <person name="Ram A.F."/>
            <person name="Ramon A."/>
            <person name="Rauscher S."/>
            <person name="Record E."/>
            <person name="Riano-Pachon D.M."/>
            <person name="Robert V."/>
            <person name="Roehrig J."/>
            <person name="Ruller R."/>
            <person name="Salamov A."/>
            <person name="Salih N.S."/>
            <person name="Samson R.A."/>
            <person name="Sandor E."/>
            <person name="Sanguinetti M."/>
            <person name="Schuetze T."/>
            <person name="Sepcic K."/>
            <person name="Shelest E."/>
            <person name="Sherlock G."/>
            <person name="Sophianopoulou V."/>
            <person name="Squina F.M."/>
            <person name="Sun H."/>
            <person name="Susca A."/>
            <person name="Todd R.B."/>
            <person name="Tsang A."/>
            <person name="Unkles S.E."/>
            <person name="van de Wiele N."/>
            <person name="van Rossen-Uffink D."/>
            <person name="Oliveira J.V."/>
            <person name="Vesth T.C."/>
            <person name="Visser J."/>
            <person name="Yu J.-H."/>
            <person name="Zhou M."/>
            <person name="Andersen M.R."/>
            <person name="Archer D.B."/>
            <person name="Baker S.E."/>
            <person name="Benoit I."/>
            <person name="Brakhage A.A."/>
            <person name="Braus G.H."/>
            <person name="Fischer R."/>
            <person name="Frisvad J.C."/>
            <person name="Goldman G.H."/>
            <person name="Houbraken J."/>
            <person name="Oakley B."/>
            <person name="Pocsi I."/>
            <person name="Scazzocchio C."/>
            <person name="Seiboth B."/>
            <person name="vanKuyk P.A."/>
            <person name="Wortman J."/>
            <person name="Dyer P.S."/>
            <person name="Grigoriev I.V."/>
        </authorList>
    </citation>
    <scope>NUCLEOTIDE SEQUENCE [LARGE SCALE GENOMIC DNA]</scope>
    <source>
        <strain evidence="3">DTO 134E9</strain>
    </source>
</reference>
<proteinExistence type="predicted"/>
<dbReference type="AlphaFoldDB" id="A0A1L9RIW8"/>
<dbReference type="Proteomes" id="UP000184383">
    <property type="component" value="Unassembled WGS sequence"/>
</dbReference>
<accession>A0A1L9RIW8</accession>
<feature type="compositionally biased region" description="Acidic residues" evidence="1">
    <location>
        <begin position="398"/>
        <end position="411"/>
    </location>
</feature>
<evidence type="ECO:0000256" key="1">
    <source>
        <dbReference type="SAM" id="MobiDB-lite"/>
    </source>
</evidence>
<dbReference type="GeneID" id="63751063"/>